<dbReference type="InterPro" id="IPR007811">
    <property type="entry name" value="RPC4"/>
</dbReference>
<dbReference type="GO" id="GO:0042797">
    <property type="term" value="P:tRNA transcription by RNA polymerase III"/>
    <property type="evidence" value="ECO:0007669"/>
    <property type="project" value="TreeGrafter"/>
</dbReference>
<gene>
    <name evidence="6" type="ORF">EEDITHA_LOCUS11030</name>
</gene>
<sequence>MSNSEDKSKTNVAADPLQRLASFKAPRDLTLGGLKPNKKIFTPNLNVTRNKNKSIGASNSHKDGRVKKEEKNKRDRKNDRNKNFKNGPNVIKSTGVFSEGLGSVERSHQSRVSYSRNTESTPTTLQKPTIKIKDIVKIDYEYEEQKIREAYGGDWYDAESENFSNPKNPSNASVKSKWSSWSKKHMKSEPMIKQEVFVKQEPSDDDEDVDDDDDDDDNQPVSIAKKVAQDTDVPKLLQTDKPTLLFLQLPDILPGHGSRNRDQPSTSTENADKPVDNRCRLKDLDEGKIGKMRVHRSGRVTLMLGDTLFEVCAGIRSSCVQEVVSTAVDDPSRSASITSLGQLDHKLVITPHWESIFEKMSM</sequence>
<feature type="compositionally biased region" description="Polar residues" evidence="5">
    <location>
        <begin position="110"/>
        <end position="127"/>
    </location>
</feature>
<evidence type="ECO:0008006" key="8">
    <source>
        <dbReference type="Google" id="ProtNLM"/>
    </source>
</evidence>
<feature type="compositionally biased region" description="Acidic residues" evidence="5">
    <location>
        <begin position="203"/>
        <end position="218"/>
    </location>
</feature>
<dbReference type="Proteomes" id="UP001153954">
    <property type="component" value="Unassembled WGS sequence"/>
</dbReference>
<keyword evidence="2" id="KW-0240">DNA-directed RNA polymerase</keyword>
<name>A0AAU9U7R0_EUPED</name>
<keyword evidence="3" id="KW-0804">Transcription</keyword>
<evidence type="ECO:0000256" key="3">
    <source>
        <dbReference type="ARBA" id="ARBA00023163"/>
    </source>
</evidence>
<comment type="subcellular location">
    <subcellularLocation>
        <location evidence="1">Nucleus</location>
    </subcellularLocation>
</comment>
<evidence type="ECO:0000256" key="2">
    <source>
        <dbReference type="ARBA" id="ARBA00022478"/>
    </source>
</evidence>
<keyword evidence="7" id="KW-1185">Reference proteome</keyword>
<dbReference type="PANTHER" id="PTHR13408">
    <property type="entry name" value="DNA-DIRECTED RNA POLYMERASE III"/>
    <property type="match status" value="1"/>
</dbReference>
<feature type="region of interest" description="Disordered" evidence="5">
    <location>
        <begin position="251"/>
        <end position="276"/>
    </location>
</feature>
<protein>
    <recommendedName>
        <fullName evidence="8">DNA-directed RNA polymerase III subunit RPC4</fullName>
    </recommendedName>
</protein>
<proteinExistence type="predicted"/>
<feature type="compositionally biased region" description="Basic and acidic residues" evidence="5">
    <location>
        <begin position="60"/>
        <end position="82"/>
    </location>
</feature>
<dbReference type="PANTHER" id="PTHR13408:SF0">
    <property type="entry name" value="DNA-DIRECTED RNA POLYMERASE III SUBUNIT RPC4"/>
    <property type="match status" value="1"/>
</dbReference>
<evidence type="ECO:0000256" key="1">
    <source>
        <dbReference type="ARBA" id="ARBA00004123"/>
    </source>
</evidence>
<evidence type="ECO:0000313" key="6">
    <source>
        <dbReference type="EMBL" id="CAH2095596.1"/>
    </source>
</evidence>
<dbReference type="Pfam" id="PF05132">
    <property type="entry name" value="RNA_pol_Rpc4"/>
    <property type="match status" value="1"/>
</dbReference>
<feature type="region of interest" description="Disordered" evidence="5">
    <location>
        <begin position="1"/>
        <end position="130"/>
    </location>
</feature>
<dbReference type="AlphaFoldDB" id="A0AAU9U7R0"/>
<feature type="compositionally biased region" description="Polar residues" evidence="5">
    <location>
        <begin position="43"/>
        <end position="59"/>
    </location>
</feature>
<dbReference type="GO" id="GO:0005666">
    <property type="term" value="C:RNA polymerase III complex"/>
    <property type="evidence" value="ECO:0007669"/>
    <property type="project" value="InterPro"/>
</dbReference>
<dbReference type="GO" id="GO:0003677">
    <property type="term" value="F:DNA binding"/>
    <property type="evidence" value="ECO:0007669"/>
    <property type="project" value="InterPro"/>
</dbReference>
<dbReference type="EMBL" id="CAKOGL010000015">
    <property type="protein sequence ID" value="CAH2095596.1"/>
    <property type="molecule type" value="Genomic_DNA"/>
</dbReference>
<organism evidence="6 7">
    <name type="scientific">Euphydryas editha</name>
    <name type="common">Edith's checkerspot</name>
    <dbReference type="NCBI Taxonomy" id="104508"/>
    <lineage>
        <taxon>Eukaryota</taxon>
        <taxon>Metazoa</taxon>
        <taxon>Ecdysozoa</taxon>
        <taxon>Arthropoda</taxon>
        <taxon>Hexapoda</taxon>
        <taxon>Insecta</taxon>
        <taxon>Pterygota</taxon>
        <taxon>Neoptera</taxon>
        <taxon>Endopterygota</taxon>
        <taxon>Lepidoptera</taxon>
        <taxon>Glossata</taxon>
        <taxon>Ditrysia</taxon>
        <taxon>Papilionoidea</taxon>
        <taxon>Nymphalidae</taxon>
        <taxon>Nymphalinae</taxon>
        <taxon>Euphydryas</taxon>
    </lineage>
</organism>
<evidence type="ECO:0000256" key="5">
    <source>
        <dbReference type="SAM" id="MobiDB-lite"/>
    </source>
</evidence>
<accession>A0AAU9U7R0</accession>
<evidence type="ECO:0000256" key="4">
    <source>
        <dbReference type="ARBA" id="ARBA00023242"/>
    </source>
</evidence>
<reference evidence="6" key="1">
    <citation type="submission" date="2022-03" db="EMBL/GenBank/DDBJ databases">
        <authorList>
            <person name="Tunstrom K."/>
        </authorList>
    </citation>
    <scope>NUCLEOTIDE SEQUENCE</scope>
</reference>
<evidence type="ECO:0000313" key="7">
    <source>
        <dbReference type="Proteomes" id="UP001153954"/>
    </source>
</evidence>
<feature type="region of interest" description="Disordered" evidence="5">
    <location>
        <begin position="184"/>
        <end position="227"/>
    </location>
</feature>
<feature type="compositionally biased region" description="Basic and acidic residues" evidence="5">
    <location>
        <begin position="187"/>
        <end position="202"/>
    </location>
</feature>
<comment type="caution">
    <text evidence="6">The sequence shown here is derived from an EMBL/GenBank/DDBJ whole genome shotgun (WGS) entry which is preliminary data.</text>
</comment>
<keyword evidence="4" id="KW-0539">Nucleus</keyword>